<evidence type="ECO:0000256" key="7">
    <source>
        <dbReference type="ARBA" id="ARBA00022771"/>
    </source>
</evidence>
<dbReference type="SUPFAM" id="SSF56731">
    <property type="entry name" value="DNA primase core"/>
    <property type="match status" value="1"/>
</dbReference>
<keyword evidence="11 12" id="KW-0804">Transcription</keyword>
<keyword evidence="10 12" id="KW-0238">DNA-binding</keyword>
<evidence type="ECO:0000256" key="14">
    <source>
        <dbReference type="PIRSR" id="PIRSR002811-1"/>
    </source>
</evidence>
<dbReference type="FunFam" id="3.90.580.10:FF:000001">
    <property type="entry name" value="DNA primase"/>
    <property type="match status" value="1"/>
</dbReference>
<dbReference type="InterPro" id="IPR013264">
    <property type="entry name" value="DNAG_N"/>
</dbReference>
<evidence type="ECO:0000256" key="12">
    <source>
        <dbReference type="HAMAP-Rule" id="MF_00974"/>
    </source>
</evidence>
<dbReference type="SMART" id="SM00493">
    <property type="entry name" value="TOPRIM"/>
    <property type="match status" value="1"/>
</dbReference>
<dbReference type="InterPro" id="IPR036977">
    <property type="entry name" value="DNA_primase_Znf_CHC2"/>
</dbReference>
<dbReference type="EC" id="2.7.7.101" evidence="12"/>
<feature type="zinc finger region" description="CHC2-type" evidence="12 14">
    <location>
        <begin position="44"/>
        <end position="68"/>
    </location>
</feature>
<dbReference type="Gene3D" id="3.90.580.10">
    <property type="entry name" value="Zinc finger, CHC2-type domain"/>
    <property type="match status" value="1"/>
</dbReference>
<dbReference type="AlphaFoldDB" id="A0A066ZPD8"/>
<evidence type="ECO:0000256" key="2">
    <source>
        <dbReference type="ARBA" id="ARBA00022515"/>
    </source>
</evidence>
<keyword evidence="7 12" id="KW-0863">Zinc-finger</keyword>
<dbReference type="PIRSF" id="PIRSF002811">
    <property type="entry name" value="DnaG"/>
    <property type="match status" value="1"/>
</dbReference>
<protein>
    <recommendedName>
        <fullName evidence="12 13">DNA primase</fullName>
        <ecNumber evidence="12">2.7.7.101</ecNumber>
    </recommendedName>
</protein>
<evidence type="ECO:0000256" key="11">
    <source>
        <dbReference type="ARBA" id="ARBA00023163"/>
    </source>
</evidence>
<name>A0A066ZPD8_HYDMR</name>
<evidence type="ECO:0000256" key="8">
    <source>
        <dbReference type="ARBA" id="ARBA00022833"/>
    </source>
</evidence>
<keyword evidence="6 12" id="KW-0479">Metal-binding</keyword>
<dbReference type="SMART" id="SM00400">
    <property type="entry name" value="ZnF_CHCC"/>
    <property type="match status" value="1"/>
</dbReference>
<dbReference type="InterPro" id="IPR050219">
    <property type="entry name" value="DnaG_primase"/>
</dbReference>
<dbReference type="NCBIfam" id="TIGR01391">
    <property type="entry name" value="dnaG"/>
    <property type="match status" value="1"/>
</dbReference>
<sequence>MAQSNKGSIPRSFIEDLLARSDIVQVINQRVPLKKAGTTYKACCPFHSEKTPSFNVNPQKQFYHCFGCGASGDSLKFLMEYDGLSFIEAVEQLAAMSGMEVPREKLTPKQQEQQQKTKDLYDVTFAVAKYYRSQLRSHPMSEQAKAYLKSRGLTSEIAKEFVIGYAPDGWDNLVSGLHADEAMKAQLVETGMLVKKDNGRVYDRFRNRIMFPIRDGRGRVIAFGGRIINPEDQPKYLNSPETSIFHKTYTLYGLYEMRQSRQAFNNVLVVEGYMDVVALAQFGIRNAVATLGTAITAEHLDILFRQVDDVVFCFDGDEAGKKAAWKALELALPLLTETRTVKFLFLDQGEDPDSTVRKEGVEGFQRRVTQSMSISTFLFNGLEAKLSMPISTIEGQQQLISLSKPYIAQAQAAMPDLLTKVLSERVDLPVWRLGQIMGLRLASTQKNRDKKPVEITKLKAKSIVLQMFAVLFERPSWGKVFDDDFMALLTGSENAEFRFFARALSVLKENGYLLESWERWFSDAKRVKVLEQIRAIPLNDDDEFLSSLYEQIAMQITNELTSESALKKTTPENVGDMDALSAWFELQKSIKK</sequence>
<dbReference type="InterPro" id="IPR006171">
    <property type="entry name" value="TOPRIM_dom"/>
</dbReference>
<dbReference type="Pfam" id="PF01807">
    <property type="entry name" value="Zn_ribbon_DnaG"/>
    <property type="match status" value="1"/>
</dbReference>
<keyword evidence="17" id="KW-1185">Reference proteome</keyword>
<evidence type="ECO:0000256" key="13">
    <source>
        <dbReference type="PIRNR" id="PIRNR002811"/>
    </source>
</evidence>
<dbReference type="InterPro" id="IPR006295">
    <property type="entry name" value="DNA_primase_DnaG"/>
</dbReference>
<dbReference type="GO" id="GO:0003899">
    <property type="term" value="F:DNA-directed RNA polymerase activity"/>
    <property type="evidence" value="ECO:0007669"/>
    <property type="project" value="UniProtKB-UniRule"/>
</dbReference>
<dbReference type="GO" id="GO:0005737">
    <property type="term" value="C:cytoplasm"/>
    <property type="evidence" value="ECO:0007669"/>
    <property type="project" value="TreeGrafter"/>
</dbReference>
<dbReference type="EMBL" id="JMIU01000001">
    <property type="protein sequence ID" value="KDN95663.1"/>
    <property type="molecule type" value="Genomic_DNA"/>
</dbReference>
<comment type="similarity">
    <text evidence="12 13">Belongs to the DnaG primase family.</text>
</comment>
<keyword evidence="9" id="KW-0460">Magnesium</keyword>
<comment type="cofactor">
    <cofactor evidence="12 13 14">
        <name>Zn(2+)</name>
        <dbReference type="ChEBI" id="CHEBI:29105"/>
    </cofactor>
    <text evidence="12 13 14">Binds 1 zinc ion per monomer.</text>
</comment>
<comment type="domain">
    <text evidence="12">Contains an N-terminal zinc-binding domain, a central core domain that contains the primase activity, and a C-terminal DnaB-binding domain.</text>
</comment>
<organism evidence="16 17">
    <name type="scientific">Hydrogenovibrio marinus</name>
    <dbReference type="NCBI Taxonomy" id="28885"/>
    <lineage>
        <taxon>Bacteria</taxon>
        <taxon>Pseudomonadati</taxon>
        <taxon>Pseudomonadota</taxon>
        <taxon>Gammaproteobacteria</taxon>
        <taxon>Thiotrichales</taxon>
        <taxon>Piscirickettsiaceae</taxon>
        <taxon>Hydrogenovibrio</taxon>
    </lineage>
</organism>
<dbReference type="HAMAP" id="MF_00974">
    <property type="entry name" value="DNA_primase_DnaG"/>
    <property type="match status" value="1"/>
</dbReference>
<keyword evidence="1 12" id="KW-0240">DNA-directed RNA polymerase</keyword>
<evidence type="ECO:0000256" key="5">
    <source>
        <dbReference type="ARBA" id="ARBA00022705"/>
    </source>
</evidence>
<dbReference type="InterPro" id="IPR030846">
    <property type="entry name" value="DnaG_bac"/>
</dbReference>
<dbReference type="PANTHER" id="PTHR30313">
    <property type="entry name" value="DNA PRIMASE"/>
    <property type="match status" value="1"/>
</dbReference>
<keyword evidence="5 12" id="KW-0235">DNA replication</keyword>
<feature type="domain" description="Toprim" evidence="15">
    <location>
        <begin position="265"/>
        <end position="347"/>
    </location>
</feature>
<evidence type="ECO:0000259" key="15">
    <source>
        <dbReference type="PROSITE" id="PS50880"/>
    </source>
</evidence>
<proteinExistence type="inferred from homology"/>
<keyword evidence="4 12" id="KW-0548">Nucleotidyltransferase</keyword>
<dbReference type="Proteomes" id="UP000027341">
    <property type="component" value="Unassembled WGS sequence"/>
</dbReference>
<evidence type="ECO:0000256" key="3">
    <source>
        <dbReference type="ARBA" id="ARBA00022679"/>
    </source>
</evidence>
<evidence type="ECO:0000313" key="16">
    <source>
        <dbReference type="EMBL" id="KDN95663.1"/>
    </source>
</evidence>
<dbReference type="FunFam" id="3.90.980.10:FF:000001">
    <property type="entry name" value="DNA primase"/>
    <property type="match status" value="1"/>
</dbReference>
<dbReference type="RefSeq" id="WP_029910190.1">
    <property type="nucleotide sequence ID" value="NZ_AP020335.1"/>
</dbReference>
<keyword evidence="8 12" id="KW-0862">Zinc</keyword>
<accession>A0A066ZPD8</accession>
<dbReference type="GO" id="GO:0003677">
    <property type="term" value="F:DNA binding"/>
    <property type="evidence" value="ECO:0007669"/>
    <property type="project" value="UniProtKB-KW"/>
</dbReference>
<dbReference type="STRING" id="28885.EI16_05020"/>
<dbReference type="InterPro" id="IPR034151">
    <property type="entry name" value="TOPRIM_DnaG_bac"/>
</dbReference>
<dbReference type="CDD" id="cd03364">
    <property type="entry name" value="TOPRIM_DnaG_primases"/>
    <property type="match status" value="1"/>
</dbReference>
<dbReference type="GO" id="GO:0008270">
    <property type="term" value="F:zinc ion binding"/>
    <property type="evidence" value="ECO:0007669"/>
    <property type="project" value="UniProtKB-UniRule"/>
</dbReference>
<evidence type="ECO:0000256" key="1">
    <source>
        <dbReference type="ARBA" id="ARBA00022478"/>
    </source>
</evidence>
<dbReference type="GO" id="GO:0006269">
    <property type="term" value="P:DNA replication, synthesis of primer"/>
    <property type="evidence" value="ECO:0007669"/>
    <property type="project" value="UniProtKB-UniRule"/>
</dbReference>
<dbReference type="FunFam" id="3.40.1360.10:FF:000002">
    <property type="entry name" value="DNA primase"/>
    <property type="match status" value="1"/>
</dbReference>
<dbReference type="Pfam" id="PF13662">
    <property type="entry name" value="Toprim_4"/>
    <property type="match status" value="1"/>
</dbReference>
<gene>
    <name evidence="12" type="primary">dnaG</name>
    <name evidence="16" type="ORF">EI16_05020</name>
</gene>
<dbReference type="Gene3D" id="3.90.980.10">
    <property type="entry name" value="DNA primase, catalytic core, N-terminal domain"/>
    <property type="match status" value="1"/>
</dbReference>
<dbReference type="GO" id="GO:1990077">
    <property type="term" value="C:primosome complex"/>
    <property type="evidence" value="ECO:0007669"/>
    <property type="project" value="UniProtKB-KW"/>
</dbReference>
<evidence type="ECO:0000256" key="9">
    <source>
        <dbReference type="ARBA" id="ARBA00022842"/>
    </source>
</evidence>
<keyword evidence="3 12" id="KW-0808">Transferase</keyword>
<evidence type="ECO:0000313" key="17">
    <source>
        <dbReference type="Proteomes" id="UP000027341"/>
    </source>
</evidence>
<comment type="subunit">
    <text evidence="12">Monomer. Interacts with DnaB.</text>
</comment>
<dbReference type="GO" id="GO:0000428">
    <property type="term" value="C:DNA-directed RNA polymerase complex"/>
    <property type="evidence" value="ECO:0007669"/>
    <property type="project" value="UniProtKB-KW"/>
</dbReference>
<comment type="catalytic activity">
    <reaction evidence="12">
        <text>ssDNA + n NTP = ssDNA/pppN(pN)n-1 hybrid + (n-1) diphosphate.</text>
        <dbReference type="EC" id="2.7.7.101"/>
    </reaction>
</comment>
<dbReference type="InterPro" id="IPR037068">
    <property type="entry name" value="DNA_primase_core_N_sf"/>
</dbReference>
<dbReference type="SUPFAM" id="SSF57783">
    <property type="entry name" value="Zinc beta-ribbon"/>
    <property type="match status" value="1"/>
</dbReference>
<dbReference type="Gene3D" id="3.40.1360.10">
    <property type="match status" value="1"/>
</dbReference>
<dbReference type="PROSITE" id="PS50880">
    <property type="entry name" value="TOPRIM"/>
    <property type="match status" value="1"/>
</dbReference>
<keyword evidence="2 12" id="KW-0639">Primosome</keyword>
<evidence type="ECO:0000256" key="4">
    <source>
        <dbReference type="ARBA" id="ARBA00022695"/>
    </source>
</evidence>
<dbReference type="Pfam" id="PF08275">
    <property type="entry name" value="DNAG_N"/>
    <property type="match status" value="1"/>
</dbReference>
<evidence type="ECO:0000256" key="10">
    <source>
        <dbReference type="ARBA" id="ARBA00023125"/>
    </source>
</evidence>
<reference evidence="16 17" key="1">
    <citation type="submission" date="2014-04" db="EMBL/GenBank/DDBJ databases">
        <title>Draft genome sequence of Hydrogenovibrio marinus MH-110, a model organism for aerobic H2 metabolism.</title>
        <authorList>
            <person name="Cha H.J."/>
            <person name="Jo B.H."/>
            <person name="Hwang B.H."/>
        </authorList>
    </citation>
    <scope>NUCLEOTIDE SEQUENCE [LARGE SCALE GENOMIC DNA]</scope>
    <source>
        <strain evidence="16 17">MH-110</strain>
    </source>
</reference>
<dbReference type="InterPro" id="IPR002694">
    <property type="entry name" value="Znf_CHC2"/>
</dbReference>
<comment type="caution">
    <text evidence="16">The sequence shown here is derived from an EMBL/GenBank/DDBJ whole genome shotgun (WGS) entry which is preliminary data.</text>
</comment>
<dbReference type="PANTHER" id="PTHR30313:SF2">
    <property type="entry name" value="DNA PRIMASE"/>
    <property type="match status" value="1"/>
</dbReference>
<comment type="function">
    <text evidence="12 13">RNA polymerase that catalyzes the synthesis of short RNA molecules used as primers for DNA polymerase during DNA replication.</text>
</comment>
<evidence type="ECO:0000256" key="6">
    <source>
        <dbReference type="ARBA" id="ARBA00022723"/>
    </source>
</evidence>